<evidence type="ECO:0000313" key="3">
    <source>
        <dbReference type="EMBL" id="MBM9433210.1"/>
    </source>
</evidence>
<dbReference type="EMBL" id="JAFFJS010000003">
    <property type="protein sequence ID" value="MBM9433210.1"/>
    <property type="molecule type" value="Genomic_DNA"/>
</dbReference>
<keyword evidence="4" id="KW-1185">Reference proteome</keyword>
<reference evidence="4" key="1">
    <citation type="submission" date="2021-02" db="EMBL/GenBank/DDBJ databases">
        <title>Leucobacter sp. CX169.</title>
        <authorList>
            <person name="Cheng Y."/>
        </authorList>
    </citation>
    <scope>NUCLEOTIDE SEQUENCE [LARGE SCALE GENOMIC DNA]</scope>
    <source>
        <strain evidence="4">JY899</strain>
    </source>
</reference>
<gene>
    <name evidence="3" type="ORF">JVW63_05810</name>
</gene>
<dbReference type="SUPFAM" id="SSF52540">
    <property type="entry name" value="P-loop containing nucleoside triphosphate hydrolases"/>
    <property type="match status" value="1"/>
</dbReference>
<dbReference type="PANTHER" id="PTHR43581">
    <property type="entry name" value="ATP/GTP PHOSPHATASE"/>
    <property type="match status" value="1"/>
</dbReference>
<dbReference type="GO" id="GO:0005524">
    <property type="term" value="F:ATP binding"/>
    <property type="evidence" value="ECO:0007669"/>
    <property type="project" value="UniProtKB-KW"/>
</dbReference>
<dbReference type="Pfam" id="PF20469">
    <property type="entry name" value="OLD-like_TOPRIM"/>
    <property type="match status" value="1"/>
</dbReference>
<dbReference type="InterPro" id="IPR027417">
    <property type="entry name" value="P-loop_NTPase"/>
</dbReference>
<feature type="domain" description="ATPase AAA-type core" evidence="1">
    <location>
        <begin position="236"/>
        <end position="314"/>
    </location>
</feature>
<sequence length="567" mass="62038">MIREVKIRKFRGISSLDWLDIPAGVIALVGPGDGCKTTFLDALDVLFHGYWSLSLTENDFFNQNVSEPIVIEATLSPPPSALTEDRQFLSYLRGYDSTAKKVVDEPDHEDPALTLRFTMGSDFEPRWEIVCDRHAEGVRISGEKRRQFGVRRIAADGSALRWGTRSPLRTITDSTDDRLTDTVLREAARTARVNATEGLRSLASTVESIQREARSLRALEPSAGLDAALDADLAGISRGSVSLHTHDLPLSRAGLGTQRLISVAVESVKHSGAHVLLCDELEAGLEPFRTRHLVRHLQSGGQQVFMTTHSPVVIRELDVDCLVLLRKRQGIIGDLVALRPDPDEFQGLFRSHSEALLSRRVVVCEGATEVGFVREICAQLETSDSSRISTAEPVDAAGEKKISGLAIAFSQLGYETGVVCDHDTNLDLSGLPKEIIVARCDKGLCIEAQVLQTATWKGLVAAVKWGVEQRGYETVKSQLQSNRITDEVILAALLDDASVPSEGPSSELIKAVVKAATPKENAWFKRISGGERLAQIALDRQLVNPSTTLVSYMKAIRDWCAPHVEIA</sequence>
<dbReference type="InterPro" id="IPR034139">
    <property type="entry name" value="TOPRIM_OLD"/>
</dbReference>
<dbReference type="InterPro" id="IPR003959">
    <property type="entry name" value="ATPase_AAA_core"/>
</dbReference>
<comment type="caution">
    <text evidence="3">The sequence shown here is derived from an EMBL/GenBank/DDBJ whole genome shotgun (WGS) entry which is preliminary data.</text>
</comment>
<name>A0ABS2TEX5_9ACTO</name>
<dbReference type="Proteomes" id="UP000705983">
    <property type="component" value="Unassembled WGS sequence"/>
</dbReference>
<dbReference type="PANTHER" id="PTHR43581:SF4">
    <property type="entry name" value="ATP_GTP PHOSPHATASE"/>
    <property type="match status" value="1"/>
</dbReference>
<evidence type="ECO:0000259" key="1">
    <source>
        <dbReference type="Pfam" id="PF13304"/>
    </source>
</evidence>
<evidence type="ECO:0000313" key="4">
    <source>
        <dbReference type="Proteomes" id="UP000705983"/>
    </source>
</evidence>
<dbReference type="RefSeq" id="WP_187996551.1">
    <property type="nucleotide sequence ID" value="NZ_JACEXG010000003.1"/>
</dbReference>
<evidence type="ECO:0000259" key="2">
    <source>
        <dbReference type="Pfam" id="PF20469"/>
    </source>
</evidence>
<dbReference type="Pfam" id="PF13304">
    <property type="entry name" value="AAA_21"/>
    <property type="match status" value="1"/>
</dbReference>
<feature type="domain" description="OLD protein-like TOPRIM" evidence="2">
    <location>
        <begin position="356"/>
        <end position="423"/>
    </location>
</feature>
<protein>
    <submittedName>
        <fullName evidence="3">ATP-binding protein</fullName>
    </submittedName>
</protein>
<keyword evidence="3" id="KW-0067">ATP-binding</keyword>
<accession>A0ABS2TEX5</accession>
<dbReference type="InterPro" id="IPR051396">
    <property type="entry name" value="Bact_Antivir_Def_Nuclease"/>
</dbReference>
<dbReference type="Gene3D" id="3.40.50.300">
    <property type="entry name" value="P-loop containing nucleotide triphosphate hydrolases"/>
    <property type="match status" value="1"/>
</dbReference>
<keyword evidence="3" id="KW-0547">Nucleotide-binding</keyword>
<organism evidence="3 4">
    <name type="scientific">Flaviflexus equikiangi</name>
    <dbReference type="NCBI Taxonomy" id="2758573"/>
    <lineage>
        <taxon>Bacteria</taxon>
        <taxon>Bacillati</taxon>
        <taxon>Actinomycetota</taxon>
        <taxon>Actinomycetes</taxon>
        <taxon>Actinomycetales</taxon>
        <taxon>Actinomycetaceae</taxon>
        <taxon>Flaviflexus</taxon>
    </lineage>
</organism>
<proteinExistence type="predicted"/>